<reference evidence="8 9" key="1">
    <citation type="submission" date="2013-06" db="EMBL/GenBank/DDBJ databases">
        <authorList>
            <person name="Weinstock G."/>
            <person name="Sodergren E."/>
            <person name="Lobos E.A."/>
            <person name="Fulton L."/>
            <person name="Fulton R."/>
            <person name="Courtney L."/>
            <person name="Fronick C."/>
            <person name="O'Laughlin M."/>
            <person name="Godfrey J."/>
            <person name="Wilson R.M."/>
            <person name="Miner T."/>
            <person name="Farmer C."/>
            <person name="Delehaunty K."/>
            <person name="Cordes M."/>
            <person name="Minx P."/>
            <person name="Tomlinson C."/>
            <person name="Chen J."/>
            <person name="Wollam A."/>
            <person name="Pepin K.H."/>
            <person name="Bhonagiri V."/>
            <person name="Zhang X."/>
            <person name="Warren W."/>
            <person name="Mitreva M."/>
            <person name="Mardis E.R."/>
            <person name="Wilson R.K."/>
        </authorList>
    </citation>
    <scope>NUCLEOTIDE SEQUENCE [LARGE SCALE GENOMIC DNA]</scope>
    <source>
        <strain evidence="8 9">ATCC 29426</strain>
    </source>
</reference>
<dbReference type="Proteomes" id="UP000016660">
    <property type="component" value="Unassembled WGS sequence"/>
</dbReference>
<evidence type="ECO:0000313" key="8">
    <source>
        <dbReference type="EMBL" id="ERJ79360.1"/>
    </source>
</evidence>
<dbReference type="SUPFAM" id="SSF88659">
    <property type="entry name" value="Sigma3 and sigma4 domains of RNA polymerase sigma factors"/>
    <property type="match status" value="1"/>
</dbReference>
<keyword evidence="3" id="KW-0731">Sigma factor</keyword>
<accession>A0ABP2YA25</accession>
<evidence type="ECO:0000259" key="7">
    <source>
        <dbReference type="Pfam" id="PF08281"/>
    </source>
</evidence>
<proteinExistence type="inferred from homology"/>
<evidence type="ECO:0000256" key="4">
    <source>
        <dbReference type="ARBA" id="ARBA00023125"/>
    </source>
</evidence>
<dbReference type="PANTHER" id="PTHR43133:SF8">
    <property type="entry name" value="RNA POLYMERASE SIGMA FACTOR HI_1459-RELATED"/>
    <property type="match status" value="1"/>
</dbReference>
<name>A0ABP2YA25_9BACT</name>
<gene>
    <name evidence="8" type="ORF">HMPREF0653_00695</name>
</gene>
<dbReference type="NCBIfam" id="TIGR02937">
    <property type="entry name" value="sigma70-ECF"/>
    <property type="match status" value="1"/>
</dbReference>
<evidence type="ECO:0000313" key="9">
    <source>
        <dbReference type="Proteomes" id="UP000016660"/>
    </source>
</evidence>
<dbReference type="EMBL" id="AWUY01000050">
    <property type="protein sequence ID" value="ERJ79360.1"/>
    <property type="molecule type" value="Genomic_DNA"/>
</dbReference>
<comment type="similarity">
    <text evidence="1">Belongs to the sigma-70 factor family. ECF subfamily.</text>
</comment>
<evidence type="ECO:0000259" key="6">
    <source>
        <dbReference type="Pfam" id="PF04542"/>
    </source>
</evidence>
<dbReference type="Pfam" id="PF04542">
    <property type="entry name" value="Sigma70_r2"/>
    <property type="match status" value="1"/>
</dbReference>
<dbReference type="InterPro" id="IPR013324">
    <property type="entry name" value="RNA_pol_sigma_r3/r4-like"/>
</dbReference>
<sequence length="169" mass="19823">MNMNENAFTKIAPRLRQRALKASRQKGATETEAEDIAQDVMLRLWQMHDELNKFRSVEAVAVKMAHNLTLNELRKKHRQWVKSKETEQIADEGLLPTDSLESQEMVVWLEQRIKELPETEHTILYMRQVEKRTNEEIARLLDISVASVSTLLARARRHLLEKIKRRNGK</sequence>
<feature type="domain" description="RNA polymerase sigma-70 region 2" evidence="6">
    <location>
        <begin position="21"/>
        <end position="78"/>
    </location>
</feature>
<evidence type="ECO:0000256" key="2">
    <source>
        <dbReference type="ARBA" id="ARBA00023015"/>
    </source>
</evidence>
<evidence type="ECO:0000256" key="3">
    <source>
        <dbReference type="ARBA" id="ARBA00023082"/>
    </source>
</evidence>
<keyword evidence="4" id="KW-0238">DNA-binding</keyword>
<keyword evidence="5" id="KW-0804">Transcription</keyword>
<keyword evidence="9" id="KW-1185">Reference proteome</keyword>
<dbReference type="InterPro" id="IPR036388">
    <property type="entry name" value="WH-like_DNA-bd_sf"/>
</dbReference>
<comment type="caution">
    <text evidence="8">The sequence shown here is derived from an EMBL/GenBank/DDBJ whole genome shotgun (WGS) entry which is preliminary data.</text>
</comment>
<dbReference type="RefSeq" id="WP_004356033.1">
    <property type="nucleotide sequence ID" value="NZ_KI259511.1"/>
</dbReference>
<organism evidence="8 9">
    <name type="scientific">Prevotella disiens JCM 6334 = ATCC 29426</name>
    <dbReference type="NCBI Taxonomy" id="1235811"/>
    <lineage>
        <taxon>Bacteria</taxon>
        <taxon>Pseudomonadati</taxon>
        <taxon>Bacteroidota</taxon>
        <taxon>Bacteroidia</taxon>
        <taxon>Bacteroidales</taxon>
        <taxon>Prevotellaceae</taxon>
        <taxon>Prevotella</taxon>
    </lineage>
</organism>
<dbReference type="CDD" id="cd06171">
    <property type="entry name" value="Sigma70_r4"/>
    <property type="match status" value="1"/>
</dbReference>
<dbReference type="InterPro" id="IPR013249">
    <property type="entry name" value="RNA_pol_sigma70_r4_t2"/>
</dbReference>
<dbReference type="PANTHER" id="PTHR43133">
    <property type="entry name" value="RNA POLYMERASE ECF-TYPE SIGMA FACTO"/>
    <property type="match status" value="1"/>
</dbReference>
<protein>
    <submittedName>
        <fullName evidence="8">Sigma-70 region 2</fullName>
    </submittedName>
</protein>
<dbReference type="InterPro" id="IPR007627">
    <property type="entry name" value="RNA_pol_sigma70_r2"/>
</dbReference>
<dbReference type="Gene3D" id="1.10.1740.10">
    <property type="match status" value="1"/>
</dbReference>
<keyword evidence="2" id="KW-0805">Transcription regulation</keyword>
<dbReference type="InterPro" id="IPR013325">
    <property type="entry name" value="RNA_pol_sigma_r2"/>
</dbReference>
<dbReference type="Gene3D" id="1.10.10.10">
    <property type="entry name" value="Winged helix-like DNA-binding domain superfamily/Winged helix DNA-binding domain"/>
    <property type="match status" value="1"/>
</dbReference>
<dbReference type="InterPro" id="IPR039425">
    <property type="entry name" value="RNA_pol_sigma-70-like"/>
</dbReference>
<evidence type="ECO:0000256" key="5">
    <source>
        <dbReference type="ARBA" id="ARBA00023163"/>
    </source>
</evidence>
<feature type="domain" description="RNA polymerase sigma factor 70 region 4 type 2" evidence="7">
    <location>
        <begin position="108"/>
        <end position="159"/>
    </location>
</feature>
<evidence type="ECO:0000256" key="1">
    <source>
        <dbReference type="ARBA" id="ARBA00010641"/>
    </source>
</evidence>
<dbReference type="SUPFAM" id="SSF88946">
    <property type="entry name" value="Sigma2 domain of RNA polymerase sigma factors"/>
    <property type="match status" value="1"/>
</dbReference>
<dbReference type="InterPro" id="IPR014284">
    <property type="entry name" value="RNA_pol_sigma-70_dom"/>
</dbReference>
<dbReference type="Pfam" id="PF08281">
    <property type="entry name" value="Sigma70_r4_2"/>
    <property type="match status" value="1"/>
</dbReference>